<dbReference type="EMBL" id="JBJURJ010000008">
    <property type="protein sequence ID" value="MFM9329520.1"/>
    <property type="molecule type" value="Genomic_DNA"/>
</dbReference>
<keyword evidence="2" id="KW-1185">Reference proteome</keyword>
<comment type="caution">
    <text evidence="1">The sequence shown here is derived from an EMBL/GenBank/DDBJ whole genome shotgun (WGS) entry which is preliminary data.</text>
</comment>
<protein>
    <submittedName>
        <fullName evidence="1">Uncharacterized protein</fullName>
    </submittedName>
</protein>
<organism evidence="1 2">
    <name type="scientific">Paenibacillus mesotrionivorans</name>
    <dbReference type="NCBI Taxonomy" id="3160968"/>
    <lineage>
        <taxon>Bacteria</taxon>
        <taxon>Bacillati</taxon>
        <taxon>Bacillota</taxon>
        <taxon>Bacilli</taxon>
        <taxon>Bacillales</taxon>
        <taxon>Paenibacillaceae</taxon>
        <taxon>Paenibacillus</taxon>
    </lineage>
</organism>
<proteinExistence type="predicted"/>
<evidence type="ECO:0000313" key="2">
    <source>
        <dbReference type="Proteomes" id="UP001631969"/>
    </source>
</evidence>
<evidence type="ECO:0000313" key="1">
    <source>
        <dbReference type="EMBL" id="MFM9329520.1"/>
    </source>
</evidence>
<accession>A0ACC7NYF1</accession>
<name>A0ACC7NYF1_9BACL</name>
<gene>
    <name evidence="1" type="ORF">ACI1P1_14600</name>
</gene>
<sequence>MNSEVKAVLERSFEAALHEAVLEEGLVRYDRPGHTRQVAHLPYCHEGRYSAGYYTFGMLTGQLPAEKGLEILQAVAALQITDPAHPHYGGFRWYREEAEIQDSNAAFFILMPLVTVRLCVPDVFPAEHVELMDRMLGHAAVWFSHECAHPEIYYPNKIMSDGAMLLAASVLSGEEHYAREGVEFFRRWEDYTARRGWGWGENLSLVYQSVMMNALRIAMRAIGGRDEELTGRLAARMEELKEILRFHAGEEIVPAIRSYNFKGETIRKSLLWAAAGVRDFADMSGDTFNLNDLVSLLLLEPELAAGIRAQEEQLLPRVREERVFDDARAYSWIGGNVRLGSLSRFPVIPGSYQWPTWGLGWQSFPVSFSVKDKQVSYLRWYVDEGESIRTHPTHDFHGGYLSPALFKESIYPDVQTVSSQRENAALVLRSMNRVNNQVKELADEWVVHRFDGVLETIATEAGGRMWHVLRYPHAAVAVTALLGLAEEDAERKQQPVAVVMDGDTLRLRQVLSSRAEAARLESWRLEAGWAVVAVDGEDGVEVLEAYLNRYTIRDVTEPEAEVPRKMAGAMPRRCTLLLDGQPVVELYADPYHIFA</sequence>
<dbReference type="Proteomes" id="UP001631969">
    <property type="component" value="Unassembled WGS sequence"/>
</dbReference>
<reference evidence="1" key="1">
    <citation type="submission" date="2024-12" db="EMBL/GenBank/DDBJ databases">
        <authorList>
            <person name="Wu N."/>
        </authorList>
    </citation>
    <scope>NUCLEOTIDE SEQUENCE</scope>
    <source>
        <strain evidence="1">P15</strain>
    </source>
</reference>